<gene>
    <name evidence="2" type="ORF">HELGO_WM41785</name>
</gene>
<sequence length="57" mass="6775">MRFFLFFTCFFFINTLQAQNNELATLSANTKQYLWKQENRSSGSKILPECVYRQDAN</sequence>
<protein>
    <submittedName>
        <fullName evidence="2">Uncharacterized protein</fullName>
    </submittedName>
</protein>
<feature type="non-terminal residue" evidence="2">
    <location>
        <position position="57"/>
    </location>
</feature>
<feature type="signal peptide" evidence="1">
    <location>
        <begin position="1"/>
        <end position="18"/>
    </location>
</feature>
<dbReference type="AlphaFoldDB" id="A0A6S6TNJ3"/>
<name>A0A6S6TNJ3_9BACT</name>
<reference evidence="2" key="1">
    <citation type="submission" date="2020-01" db="EMBL/GenBank/DDBJ databases">
        <authorList>
            <person name="Meier V. D."/>
            <person name="Meier V D."/>
        </authorList>
    </citation>
    <scope>NUCLEOTIDE SEQUENCE</scope>
    <source>
        <strain evidence="2">HLG_WM_MAG_01</strain>
    </source>
</reference>
<evidence type="ECO:0000313" key="2">
    <source>
        <dbReference type="EMBL" id="CAA6818210.1"/>
    </source>
</evidence>
<proteinExistence type="predicted"/>
<keyword evidence="1" id="KW-0732">Signal</keyword>
<feature type="chain" id="PRO_5027953626" evidence="1">
    <location>
        <begin position="19"/>
        <end position="57"/>
    </location>
</feature>
<evidence type="ECO:0000256" key="1">
    <source>
        <dbReference type="SAM" id="SignalP"/>
    </source>
</evidence>
<organism evidence="2">
    <name type="scientific">uncultured Sulfurovum sp</name>
    <dbReference type="NCBI Taxonomy" id="269237"/>
    <lineage>
        <taxon>Bacteria</taxon>
        <taxon>Pseudomonadati</taxon>
        <taxon>Campylobacterota</taxon>
        <taxon>Epsilonproteobacteria</taxon>
        <taxon>Campylobacterales</taxon>
        <taxon>Sulfurovaceae</taxon>
        <taxon>Sulfurovum</taxon>
        <taxon>environmental samples</taxon>
    </lineage>
</organism>
<dbReference type="EMBL" id="CACVAS010000106">
    <property type="protein sequence ID" value="CAA6818210.1"/>
    <property type="molecule type" value="Genomic_DNA"/>
</dbReference>
<accession>A0A6S6TNJ3</accession>